<dbReference type="InterPro" id="IPR036291">
    <property type="entry name" value="NAD(P)-bd_dom_sf"/>
</dbReference>
<dbReference type="Pfam" id="PF04321">
    <property type="entry name" value="RmlD_sub_bind"/>
    <property type="match status" value="1"/>
</dbReference>
<dbReference type="PANTHER" id="PTHR10491">
    <property type="entry name" value="DTDP-4-DEHYDRORHAMNOSE REDUCTASE"/>
    <property type="match status" value="1"/>
</dbReference>
<dbReference type="EC" id="1.1.1.133" evidence="3 6"/>
<evidence type="ECO:0000313" key="8">
    <source>
        <dbReference type="EMBL" id="MCP8936940.1"/>
    </source>
</evidence>
<accession>A0ABT1L6B7</accession>
<dbReference type="Pfam" id="PF00232">
    <property type="entry name" value="Glyco_hydro_1"/>
    <property type="match status" value="1"/>
</dbReference>
<protein>
    <recommendedName>
        <fullName evidence="4 6">dTDP-4-dehydrorhamnose reductase</fullName>
        <ecNumber evidence="3 6">1.1.1.133</ecNumber>
    </recommendedName>
</protein>
<evidence type="ECO:0000256" key="5">
    <source>
        <dbReference type="ARBA" id="ARBA00048200"/>
    </source>
</evidence>
<evidence type="ECO:0000256" key="3">
    <source>
        <dbReference type="ARBA" id="ARBA00012929"/>
    </source>
</evidence>
<name>A0ABT1L6B7_9HYPH</name>
<dbReference type="RefSeq" id="WP_254737345.1">
    <property type="nucleotide sequence ID" value="NZ_JANCLU010000001.1"/>
</dbReference>
<dbReference type="InterPro" id="IPR005913">
    <property type="entry name" value="dTDP_dehydrorham_reduct"/>
</dbReference>
<keyword evidence="6" id="KW-0560">Oxidoreductase</keyword>
<dbReference type="Proteomes" id="UP001205890">
    <property type="component" value="Unassembled WGS sequence"/>
</dbReference>
<comment type="pathway">
    <text evidence="1 6">Carbohydrate biosynthesis; dTDP-L-rhamnose biosynthesis.</text>
</comment>
<organism evidence="8 9">
    <name type="scientific">Alsobacter ponti</name>
    <dbReference type="NCBI Taxonomy" id="2962936"/>
    <lineage>
        <taxon>Bacteria</taxon>
        <taxon>Pseudomonadati</taxon>
        <taxon>Pseudomonadota</taxon>
        <taxon>Alphaproteobacteria</taxon>
        <taxon>Hyphomicrobiales</taxon>
        <taxon>Alsobacteraceae</taxon>
        <taxon>Alsobacter</taxon>
    </lineage>
</organism>
<gene>
    <name evidence="8" type="ORF">NK718_00280</name>
</gene>
<comment type="similarity">
    <text evidence="2 6">Belongs to the dTDP-4-dehydrorhamnose reductase family.</text>
</comment>
<evidence type="ECO:0000259" key="7">
    <source>
        <dbReference type="Pfam" id="PF04321"/>
    </source>
</evidence>
<evidence type="ECO:0000256" key="1">
    <source>
        <dbReference type="ARBA" id="ARBA00004781"/>
    </source>
</evidence>
<dbReference type="InterPro" id="IPR029903">
    <property type="entry name" value="RmlD-like-bd"/>
</dbReference>
<comment type="cofactor">
    <cofactor evidence="6">
        <name>Mg(2+)</name>
        <dbReference type="ChEBI" id="CHEBI:18420"/>
    </cofactor>
    <text evidence="6">Binds 1 Mg(2+) ion per monomer.</text>
</comment>
<evidence type="ECO:0000256" key="6">
    <source>
        <dbReference type="RuleBase" id="RU364082"/>
    </source>
</evidence>
<comment type="function">
    <text evidence="6">Catalyzes the reduction of dTDP-6-deoxy-L-lyxo-4-hexulose to yield dTDP-L-rhamnose.</text>
</comment>
<comment type="caution">
    <text evidence="8">The sequence shown here is derived from an EMBL/GenBank/DDBJ whole genome shotgun (WGS) entry which is preliminary data.</text>
</comment>
<dbReference type="SUPFAM" id="SSF51445">
    <property type="entry name" value="(Trans)glycosidases"/>
    <property type="match status" value="1"/>
</dbReference>
<evidence type="ECO:0000256" key="2">
    <source>
        <dbReference type="ARBA" id="ARBA00010944"/>
    </source>
</evidence>
<keyword evidence="6" id="KW-0521">NADP</keyword>
<dbReference type="Gene3D" id="3.20.20.80">
    <property type="entry name" value="Glycosidases"/>
    <property type="match status" value="1"/>
</dbReference>
<dbReference type="Gene3D" id="3.40.50.720">
    <property type="entry name" value="NAD(P)-binding Rossmann-like Domain"/>
    <property type="match status" value="1"/>
</dbReference>
<dbReference type="EMBL" id="JANCLU010000001">
    <property type="protein sequence ID" value="MCP8936940.1"/>
    <property type="molecule type" value="Genomic_DNA"/>
</dbReference>
<keyword evidence="9" id="KW-1185">Reference proteome</keyword>
<dbReference type="PANTHER" id="PTHR10491:SF4">
    <property type="entry name" value="METHIONINE ADENOSYLTRANSFERASE 2 SUBUNIT BETA"/>
    <property type="match status" value="1"/>
</dbReference>
<dbReference type="InterPro" id="IPR001360">
    <property type="entry name" value="Glyco_hydro_1"/>
</dbReference>
<evidence type="ECO:0000313" key="9">
    <source>
        <dbReference type="Proteomes" id="UP001205890"/>
    </source>
</evidence>
<evidence type="ECO:0000256" key="4">
    <source>
        <dbReference type="ARBA" id="ARBA00017099"/>
    </source>
</evidence>
<dbReference type="CDD" id="cd05254">
    <property type="entry name" value="dTDP_HR_like_SDR_e"/>
    <property type="match status" value="1"/>
</dbReference>
<feature type="domain" description="RmlD-like substrate binding" evidence="7">
    <location>
        <begin position="440"/>
        <end position="671"/>
    </location>
</feature>
<dbReference type="SUPFAM" id="SSF51735">
    <property type="entry name" value="NAD(P)-binding Rossmann-fold domains"/>
    <property type="match status" value="1"/>
</dbReference>
<sequence>MIEMWGGLECTVVRIGDTFRDQTGETGHAGRIEDLDLIADLGISTLRYPVLWETISPDDPARADFTWHDERLERLKALGVRAIAGLCHHGSGPRYTHLLDPDWPTLLAAHALRVAERYPHLELYTPVNEPLTTARFAALYGHWYPHERSYRAFLRALVTECKATVLAMRAIRTVRPDARLVQTDDLGKTFSTPLLAYQAAHENSRRWLTFDLLCGMVDRNHEWWRILVDHGIGEEELEFFLPGDAAPDIIGVNHYLTSERYLDERVERYPENLRGGNHTHRYADAEAVRMPIPHTDLGPAARLREVWERYRRPVAVTEVHHGCSRDDQLRWLVEVWNAAETVRAEGADIRAITAWSILGAVDWNSLLTRRDGFYEPGLFDVRGQAPRRTALAHATEGLARTGSYDHPVLDRAGWWKRADRFYRRPRDHRSACRLVGSPRQLLVTGATGTLGRAFSRICDARGLEHMLTSRAELDIADRARVRAALARARPWAVVNTAGFVRVAEAETARDACFRENVDGAAMLAEACAELGIPYVTFSSDLVFDGHKGGAYVETDPVNPTTVYGASKAEAERRVLAAHPGALVVRASAFFGPWDRYNFVWAALNTLDRRRRFEAGADVVSPTYVPDLVHETLNLLIDDASGVWHLATPGSLSWAELARRAARLAGLDPDLVVEAELGGAPADTTLTSARGVLMPGLDGALERYMRECETPWRAAQLRVAAS</sequence>
<proteinExistence type="inferred from homology"/>
<dbReference type="Gene3D" id="3.90.25.10">
    <property type="entry name" value="UDP-galactose 4-epimerase, domain 1"/>
    <property type="match status" value="1"/>
</dbReference>
<comment type="catalytic activity">
    <reaction evidence="5 6">
        <text>dTDP-beta-L-rhamnose + NADP(+) = dTDP-4-dehydro-beta-L-rhamnose + NADPH + H(+)</text>
        <dbReference type="Rhea" id="RHEA:21796"/>
        <dbReference type="ChEBI" id="CHEBI:15378"/>
        <dbReference type="ChEBI" id="CHEBI:57510"/>
        <dbReference type="ChEBI" id="CHEBI:57783"/>
        <dbReference type="ChEBI" id="CHEBI:58349"/>
        <dbReference type="ChEBI" id="CHEBI:62830"/>
        <dbReference type="EC" id="1.1.1.133"/>
    </reaction>
</comment>
<dbReference type="InterPro" id="IPR017853">
    <property type="entry name" value="GH"/>
</dbReference>
<reference evidence="8 9" key="1">
    <citation type="submission" date="2022-07" db="EMBL/GenBank/DDBJ databases">
        <authorList>
            <person name="Li W.-J."/>
            <person name="Deng Q.-Q."/>
        </authorList>
    </citation>
    <scope>NUCLEOTIDE SEQUENCE [LARGE SCALE GENOMIC DNA]</scope>
    <source>
        <strain evidence="8 9">SYSU M60028</strain>
    </source>
</reference>